<proteinExistence type="predicted"/>
<gene>
    <name evidence="1" type="ORF">Amon02_000358300</name>
</gene>
<dbReference type="EMBL" id="BSXS01002306">
    <property type="protein sequence ID" value="GME78728.1"/>
    <property type="molecule type" value="Genomic_DNA"/>
</dbReference>
<accession>A0ACB5T0S7</accession>
<name>A0ACB5T0S7_AMBMO</name>
<evidence type="ECO:0000313" key="2">
    <source>
        <dbReference type="Proteomes" id="UP001165064"/>
    </source>
</evidence>
<reference evidence="1" key="1">
    <citation type="submission" date="2023-04" db="EMBL/GenBank/DDBJ databases">
        <title>Ambrosiozyma monospora NBRC 10751.</title>
        <authorList>
            <person name="Ichikawa N."/>
            <person name="Sato H."/>
            <person name="Tonouchi N."/>
        </authorList>
    </citation>
    <scope>NUCLEOTIDE SEQUENCE</scope>
    <source>
        <strain evidence="1">NBRC 10751</strain>
    </source>
</reference>
<comment type="caution">
    <text evidence="1">The sequence shown here is derived from an EMBL/GenBank/DDBJ whole genome shotgun (WGS) entry which is preliminary data.</text>
</comment>
<evidence type="ECO:0000313" key="1">
    <source>
        <dbReference type="EMBL" id="GME78728.1"/>
    </source>
</evidence>
<protein>
    <submittedName>
        <fullName evidence="1">Unnamed protein product</fullName>
    </submittedName>
</protein>
<sequence>MSKVSTNSLKNSMTHLPPPDSKFEVESQTSPLARKGSQQLPSSPGPLETLKQSAQPSSDDKQSQSDQRLASSEAFLLEKDANEPNNVPEKTPNAKVKFSSLPFSSLAKSQSTPQPPPDLVATETSNSKNNNNNAEDKDKDEDVDMDRPEQEVAKVISVDEILENDDIEEDQEEDISSDVEMLDSMGDTEGDEWVPIDNCKLDRRVNELNAASTYLKTVSKTRYRSLREDLNGKLTGFISDMPPEELDMSIKEWILYQAQKASDLLDSEGDRLLKIFEKDSERALKVLENLPTVD</sequence>
<keyword evidence="2" id="KW-1185">Reference proteome</keyword>
<dbReference type="Proteomes" id="UP001165064">
    <property type="component" value="Unassembled WGS sequence"/>
</dbReference>
<organism evidence="1 2">
    <name type="scientific">Ambrosiozyma monospora</name>
    <name type="common">Yeast</name>
    <name type="synonym">Endomycopsis monosporus</name>
    <dbReference type="NCBI Taxonomy" id="43982"/>
    <lineage>
        <taxon>Eukaryota</taxon>
        <taxon>Fungi</taxon>
        <taxon>Dikarya</taxon>
        <taxon>Ascomycota</taxon>
        <taxon>Saccharomycotina</taxon>
        <taxon>Pichiomycetes</taxon>
        <taxon>Pichiales</taxon>
        <taxon>Pichiaceae</taxon>
        <taxon>Ambrosiozyma</taxon>
    </lineage>
</organism>